<dbReference type="OrthoDB" id="6051552at2759"/>
<evidence type="ECO:0000259" key="12">
    <source>
        <dbReference type="PROSITE" id="PS51220"/>
    </source>
</evidence>
<feature type="signal peptide" evidence="9">
    <location>
        <begin position="1"/>
        <end position="18"/>
    </location>
</feature>
<evidence type="ECO:0000256" key="2">
    <source>
        <dbReference type="ARBA" id="ARBA00022692"/>
    </source>
</evidence>
<dbReference type="RefSeq" id="XP_018331596.1">
    <property type="nucleotide sequence ID" value="XM_018476094.2"/>
</dbReference>
<feature type="domain" description="VWFD" evidence="13">
    <location>
        <begin position="829"/>
        <end position="1038"/>
    </location>
</feature>
<dbReference type="Pfam" id="PF03782">
    <property type="entry name" value="AMOP"/>
    <property type="match status" value="1"/>
</dbReference>
<dbReference type="STRING" id="224129.A0A1W4X666"/>
<evidence type="ECO:0000256" key="1">
    <source>
        <dbReference type="ARBA" id="ARBA00004370"/>
    </source>
</evidence>
<feature type="domain" description="NIDO" evidence="12">
    <location>
        <begin position="268"/>
        <end position="430"/>
    </location>
</feature>
<protein>
    <submittedName>
        <fullName evidence="15">Protein mesh isoform X1</fullName>
    </submittedName>
</protein>
<dbReference type="Pfam" id="PF00084">
    <property type="entry name" value="Sushi"/>
    <property type="match status" value="1"/>
</dbReference>
<dbReference type="SUPFAM" id="SSF81296">
    <property type="entry name" value="E set domains"/>
    <property type="match status" value="1"/>
</dbReference>
<dbReference type="GO" id="GO:0007160">
    <property type="term" value="P:cell-matrix adhesion"/>
    <property type="evidence" value="ECO:0007669"/>
    <property type="project" value="InterPro"/>
</dbReference>
<dbReference type="InterPro" id="IPR013783">
    <property type="entry name" value="Ig-like_fold"/>
</dbReference>
<dbReference type="InterPro" id="IPR035976">
    <property type="entry name" value="Sushi/SCR/CCP_sf"/>
</dbReference>
<feature type="region of interest" description="Disordered" evidence="7">
    <location>
        <begin position="19"/>
        <end position="41"/>
    </location>
</feature>
<dbReference type="GO" id="GO:0016020">
    <property type="term" value="C:membrane"/>
    <property type="evidence" value="ECO:0007669"/>
    <property type="project" value="UniProtKB-SubCell"/>
</dbReference>
<sequence length="1441" mass="164911">MRLKIALVLFVTCCTAFGQDDGSVGEVPQEENPNPTYIDDTEPKLPENDFLFVFNVSAFFIELPNDGTKEPLEPPHDTESPPEPQPEPEPVPEPVPEPEPEPEPQFEPEIKSDDIVVPVGVLLSARENYVDYTNWDSLTSRYAPPQEYQRGGIPYVLTASRLAELRATFMYWYYDMGGNDGTGDWQKAIQNSSPQLHKNLNFQLPFMGFRFNYTRVSINGYLEFSDPPETYPSYPLTFPVKDWPKANDPSFIGIFFSKCRIGSLRNEDIDQRRPGVYFRLERDLQTRTDQFGTEVRERLKWDIREGVIGSETFEPKHAIIVTWKNLTFAGGITQSLTTTNTFQMILATDEVFTYAIFNYLDLQWSSHTEAGGDTLRGEGGIPAFVGFNAGNGTRSWEYQPYSQASVIRDLTGRGWGNGFQGRHIFRIDENILTGSCNKDIDGANLPLMFAPESGNMLGGTIVNITGPCFRPTDKITCKFDVEDEVFGTVVDANRALCVQPRLSVEGYVRLEIAINNEKYKWKGKYFVEPPAQAAEKIFFEDYSVHERNPAEIIISWVKNNLTTNDNANIRISLWGYKETTIRPQFVYIDSLVDSTTNAGKYTLSPAEYRNRDNLELSDIKFGFIQINLTEPIQVGNTDTKITPIIWSRPIPLGWYFGPQWERLYGSNWPRTMCNEWLTNDRYLKNFAHELPQCPCSLEHALSDKGRFLPDFDCDKDSNPRCWYNKGSMHCVRSGAPTLEGSEQHCCYDKNGYLMLSYDQMWGSSPRRSHNLGYLPWTEATKVPTLSQWYHDMVPKYLCCIWQEEQAVGCETLRFERRPTQDCVAYQAPTIGGVYGDPHFITYDNLQYTFNGKGEFVLSRVNTQRNKMDIQVRFEQMQNNAYGEVKATQMTSVAARGNSSTVIEVRIRPEHAQWRYRLDVFADGKRVYFDRPGLKFQHFPGVLVYTPTYILNQSEVIVMFDTGAGVEVVENRGYMTARVYLPWTYINQTRGLLGNWSFDINDDYTNPDGTIVVTPNINNFQSVYTDFGLNWMLEDKEDVDKGAALFYREFGRTSSYYNNKTFLPEFNMLPEMILPSNRSLDIQRAYELCTEYYECRYDYAMTLDRDLAHFTHNYKSSIINLRQTNSRTVVSCGVLETPRFGRKSNFLFVPGTRVTFECNENYILIGDARRECLPDGNWNLPEYGYTECLRHQEYSARQLGITGGIIIAILIPLILCIAYITLRIFKSVKKNKNAHAWLFAKPPSRAASRLKLNEQEAMVANMRPVSPLTPPSDEEYTYRSPVPSDTNSLRSFGKKRRSYDKVYRTHEPLKGLPEIDFEDKQWDLDSDLDSDIKRRSDLASPTSTVFESPNNSSSPPTPRNPASPVYTEPFSYDRQNVRHTTLDPPLLPSPDLTKSYRSSDPNLLEQKSSPDVSYATVNKPKAQTLRHSTRPSASQSSIITDV</sequence>
<dbReference type="Pfam" id="PF06119">
    <property type="entry name" value="NIDO"/>
    <property type="match status" value="1"/>
</dbReference>
<feature type="region of interest" description="Disordered" evidence="7">
    <location>
        <begin position="1332"/>
        <end position="1441"/>
    </location>
</feature>
<dbReference type="CDD" id="cd00033">
    <property type="entry name" value="CCP"/>
    <property type="match status" value="1"/>
</dbReference>
<dbReference type="PROSITE" id="PS50923">
    <property type="entry name" value="SUSHI"/>
    <property type="match status" value="1"/>
</dbReference>
<dbReference type="InterPro" id="IPR001846">
    <property type="entry name" value="VWF_type-D"/>
</dbReference>
<organism evidence="14 15">
    <name type="scientific">Agrilus planipennis</name>
    <name type="common">Emerald ash borer</name>
    <name type="synonym">Agrilus marcopoli</name>
    <dbReference type="NCBI Taxonomy" id="224129"/>
    <lineage>
        <taxon>Eukaryota</taxon>
        <taxon>Metazoa</taxon>
        <taxon>Ecdysozoa</taxon>
        <taxon>Arthropoda</taxon>
        <taxon>Hexapoda</taxon>
        <taxon>Insecta</taxon>
        <taxon>Pterygota</taxon>
        <taxon>Neoptera</taxon>
        <taxon>Endopterygota</taxon>
        <taxon>Coleoptera</taxon>
        <taxon>Polyphaga</taxon>
        <taxon>Elateriformia</taxon>
        <taxon>Buprestoidea</taxon>
        <taxon>Buprestidae</taxon>
        <taxon>Agrilinae</taxon>
        <taxon>Agrilus</taxon>
    </lineage>
</organism>
<keyword evidence="9" id="KW-0732">Signal</keyword>
<dbReference type="SMART" id="SM00032">
    <property type="entry name" value="CCP"/>
    <property type="match status" value="1"/>
</dbReference>
<accession>A0A1W4X666</accession>
<dbReference type="PROSITE" id="PS51220">
    <property type="entry name" value="NIDO"/>
    <property type="match status" value="1"/>
</dbReference>
<dbReference type="InterPro" id="IPR051495">
    <property type="entry name" value="Epithelial_Barrier/Signaling"/>
</dbReference>
<dbReference type="PANTHER" id="PTHR13802">
    <property type="entry name" value="MUCIN 4-RELATED"/>
    <property type="match status" value="1"/>
</dbReference>
<feature type="compositionally biased region" description="Polar residues" evidence="7">
    <location>
        <begin position="1429"/>
        <end position="1441"/>
    </location>
</feature>
<feature type="compositionally biased region" description="Pro residues" evidence="7">
    <location>
        <begin position="81"/>
        <end position="95"/>
    </location>
</feature>
<dbReference type="InterPro" id="IPR000436">
    <property type="entry name" value="Sushi_SCR_CCP_dom"/>
</dbReference>
<keyword evidence="3 8" id="KW-1133">Transmembrane helix</keyword>
<keyword evidence="4 8" id="KW-0472">Membrane</keyword>
<feature type="compositionally biased region" description="Polar residues" evidence="7">
    <location>
        <begin position="1394"/>
        <end position="1410"/>
    </location>
</feature>
<dbReference type="SMART" id="SM00216">
    <property type="entry name" value="VWD"/>
    <property type="match status" value="1"/>
</dbReference>
<keyword evidence="2 8" id="KW-0812">Transmembrane</keyword>
<dbReference type="CTD" id="43688"/>
<dbReference type="InterPro" id="IPR005533">
    <property type="entry name" value="AMOP_dom"/>
</dbReference>
<dbReference type="PROSITE" id="PS50856">
    <property type="entry name" value="AMOP"/>
    <property type="match status" value="1"/>
</dbReference>
<feature type="chain" id="PRO_5010723617" evidence="9">
    <location>
        <begin position="19"/>
        <end position="1441"/>
    </location>
</feature>
<dbReference type="SMART" id="SM00539">
    <property type="entry name" value="NIDO"/>
    <property type="match status" value="1"/>
</dbReference>
<dbReference type="KEGG" id="apln:108741326"/>
<evidence type="ECO:0000256" key="6">
    <source>
        <dbReference type="PROSITE-ProRule" id="PRU00302"/>
    </source>
</evidence>
<evidence type="ECO:0000259" key="10">
    <source>
        <dbReference type="PROSITE" id="PS50856"/>
    </source>
</evidence>
<evidence type="ECO:0000256" key="5">
    <source>
        <dbReference type="ARBA" id="ARBA00023157"/>
    </source>
</evidence>
<name>A0A1W4X666_AGRPL</name>
<evidence type="ECO:0000313" key="14">
    <source>
        <dbReference type="Proteomes" id="UP000192223"/>
    </source>
</evidence>
<gene>
    <name evidence="15" type="primary">LOC108741326</name>
</gene>
<keyword evidence="14" id="KW-1185">Reference proteome</keyword>
<evidence type="ECO:0000256" key="4">
    <source>
        <dbReference type="ARBA" id="ARBA00023136"/>
    </source>
</evidence>
<dbReference type="GeneID" id="108741326"/>
<dbReference type="PROSITE" id="PS51233">
    <property type="entry name" value="VWFD"/>
    <property type="match status" value="1"/>
</dbReference>
<dbReference type="SUPFAM" id="SSF57535">
    <property type="entry name" value="Complement control module/SCR domain"/>
    <property type="match status" value="1"/>
</dbReference>
<proteinExistence type="predicted"/>
<feature type="region of interest" description="Disordered" evidence="7">
    <location>
        <begin position="1262"/>
        <end position="1292"/>
    </location>
</feature>
<evidence type="ECO:0000259" key="11">
    <source>
        <dbReference type="PROSITE" id="PS50923"/>
    </source>
</evidence>
<evidence type="ECO:0000259" key="13">
    <source>
        <dbReference type="PROSITE" id="PS51233"/>
    </source>
</evidence>
<evidence type="ECO:0000256" key="8">
    <source>
        <dbReference type="SAM" id="Phobius"/>
    </source>
</evidence>
<keyword evidence="6" id="KW-0768">Sushi</keyword>
<evidence type="ECO:0000256" key="7">
    <source>
        <dbReference type="SAM" id="MobiDB-lite"/>
    </source>
</evidence>
<reference evidence="15" key="1">
    <citation type="submission" date="2025-08" db="UniProtKB">
        <authorList>
            <consortium name="RefSeq"/>
        </authorList>
    </citation>
    <scope>IDENTIFICATION</scope>
    <source>
        <tissue evidence="15">Entire body</tissue>
    </source>
</reference>
<dbReference type="PANTHER" id="PTHR13802:SF52">
    <property type="entry name" value="MUCIN-4"/>
    <property type="match status" value="1"/>
</dbReference>
<feature type="domain" description="AMOP" evidence="10">
    <location>
        <begin position="665"/>
        <end position="816"/>
    </location>
</feature>
<dbReference type="FunCoup" id="A0A1W4X666">
    <property type="interactions" value="6"/>
</dbReference>
<dbReference type="Pfam" id="PF00094">
    <property type="entry name" value="VWD"/>
    <property type="match status" value="1"/>
</dbReference>
<dbReference type="Proteomes" id="UP000192223">
    <property type="component" value="Unplaced"/>
</dbReference>
<evidence type="ECO:0000256" key="9">
    <source>
        <dbReference type="SAM" id="SignalP"/>
    </source>
</evidence>
<feature type="compositionally biased region" description="Acidic residues" evidence="7">
    <location>
        <begin position="96"/>
        <end position="106"/>
    </location>
</feature>
<dbReference type="InParanoid" id="A0A1W4X666"/>
<comment type="subcellular location">
    <subcellularLocation>
        <location evidence="1">Membrane</location>
    </subcellularLocation>
</comment>
<dbReference type="InterPro" id="IPR003886">
    <property type="entry name" value="NIDO_dom"/>
</dbReference>
<feature type="domain" description="Sushi" evidence="11">
    <location>
        <begin position="1129"/>
        <end position="1189"/>
    </location>
</feature>
<keyword evidence="5" id="KW-1015">Disulfide bond</keyword>
<evidence type="ECO:0000256" key="3">
    <source>
        <dbReference type="ARBA" id="ARBA00022989"/>
    </source>
</evidence>
<feature type="transmembrane region" description="Helical" evidence="8">
    <location>
        <begin position="1198"/>
        <end position="1221"/>
    </location>
</feature>
<comment type="caution">
    <text evidence="6">Lacks conserved residue(s) required for the propagation of feature annotation.</text>
</comment>
<dbReference type="Gene3D" id="2.60.40.10">
    <property type="entry name" value="Immunoglobulins"/>
    <property type="match status" value="1"/>
</dbReference>
<dbReference type="SMART" id="SM00723">
    <property type="entry name" value="AMOP"/>
    <property type="match status" value="1"/>
</dbReference>
<evidence type="ECO:0000313" key="15">
    <source>
        <dbReference type="RefSeq" id="XP_018331596.1"/>
    </source>
</evidence>
<feature type="region of interest" description="Disordered" evidence="7">
    <location>
        <begin position="65"/>
        <end position="111"/>
    </location>
</feature>
<dbReference type="Gene3D" id="2.10.70.10">
    <property type="entry name" value="Complement Module, domain 1"/>
    <property type="match status" value="1"/>
</dbReference>
<feature type="compositionally biased region" description="Basic and acidic residues" evidence="7">
    <location>
        <begin position="67"/>
        <end position="79"/>
    </location>
</feature>
<dbReference type="InterPro" id="IPR014756">
    <property type="entry name" value="Ig_E-set"/>
</dbReference>